<dbReference type="CDD" id="cd00085">
    <property type="entry name" value="HNHc"/>
    <property type="match status" value="1"/>
</dbReference>
<dbReference type="Gene3D" id="3.40.50.300">
    <property type="entry name" value="P-loop containing nucleotide triphosphate hydrolases"/>
    <property type="match status" value="1"/>
</dbReference>
<proteinExistence type="predicted"/>
<dbReference type="InterPro" id="IPR003615">
    <property type="entry name" value="HNH_nuc"/>
</dbReference>
<evidence type="ECO:0000313" key="2">
    <source>
        <dbReference type="EMBL" id="RHK38759.1"/>
    </source>
</evidence>
<dbReference type="AlphaFoldDB" id="A0A415G6V0"/>
<evidence type="ECO:0000313" key="3">
    <source>
        <dbReference type="Proteomes" id="UP000283497"/>
    </source>
</evidence>
<feature type="domain" description="HNH" evidence="1">
    <location>
        <begin position="38"/>
        <end position="90"/>
    </location>
</feature>
<dbReference type="RefSeq" id="WP_118314594.1">
    <property type="nucleotide sequence ID" value="NZ_CALLAX010000079.1"/>
</dbReference>
<evidence type="ECO:0000259" key="1">
    <source>
        <dbReference type="Pfam" id="PF01844"/>
    </source>
</evidence>
<keyword evidence="2" id="KW-0255">Endonuclease</keyword>
<name>A0A415G6V0_9FIRM</name>
<dbReference type="GO" id="GO:0003676">
    <property type="term" value="F:nucleic acid binding"/>
    <property type="evidence" value="ECO:0007669"/>
    <property type="project" value="InterPro"/>
</dbReference>
<organism evidence="2 3">
    <name type="scientific">Anaerobutyricum hallii</name>
    <dbReference type="NCBI Taxonomy" id="39488"/>
    <lineage>
        <taxon>Bacteria</taxon>
        <taxon>Bacillati</taxon>
        <taxon>Bacillota</taxon>
        <taxon>Clostridia</taxon>
        <taxon>Lachnospirales</taxon>
        <taxon>Lachnospiraceae</taxon>
        <taxon>Anaerobutyricum</taxon>
    </lineage>
</organism>
<dbReference type="EMBL" id="QRNJ01000031">
    <property type="protein sequence ID" value="RHK38759.1"/>
    <property type="molecule type" value="Genomic_DNA"/>
</dbReference>
<dbReference type="SUPFAM" id="SSF52540">
    <property type="entry name" value="P-loop containing nucleoside triphosphate hydrolases"/>
    <property type="match status" value="1"/>
</dbReference>
<protein>
    <submittedName>
        <fullName evidence="2">HNH endonuclease</fullName>
    </submittedName>
</protein>
<keyword evidence="2" id="KW-0540">Nuclease</keyword>
<dbReference type="GO" id="GO:0008270">
    <property type="term" value="F:zinc ion binding"/>
    <property type="evidence" value="ECO:0007669"/>
    <property type="project" value="InterPro"/>
</dbReference>
<comment type="caution">
    <text evidence="2">The sequence shown here is derived from an EMBL/GenBank/DDBJ whole genome shotgun (WGS) entry which is preliminary data.</text>
</comment>
<gene>
    <name evidence="2" type="ORF">DW068_08740</name>
</gene>
<dbReference type="Pfam" id="PF01844">
    <property type="entry name" value="HNH"/>
    <property type="match status" value="1"/>
</dbReference>
<dbReference type="Proteomes" id="UP000283497">
    <property type="component" value="Unassembled WGS sequence"/>
</dbReference>
<accession>A0A415G6V0</accession>
<dbReference type="InterPro" id="IPR002711">
    <property type="entry name" value="HNH"/>
</dbReference>
<dbReference type="InterPro" id="IPR027417">
    <property type="entry name" value="P-loop_NTPase"/>
</dbReference>
<dbReference type="GO" id="GO:0004519">
    <property type="term" value="F:endonuclease activity"/>
    <property type="evidence" value="ECO:0007669"/>
    <property type="project" value="UniProtKB-KW"/>
</dbReference>
<reference evidence="2 3" key="1">
    <citation type="submission" date="2018-08" db="EMBL/GenBank/DDBJ databases">
        <title>A genome reference for cultivated species of the human gut microbiota.</title>
        <authorList>
            <person name="Zou Y."/>
            <person name="Xue W."/>
            <person name="Luo G."/>
        </authorList>
    </citation>
    <scope>NUCLEOTIDE SEQUENCE [LARGE SCALE GENOMIC DNA]</scope>
    <source>
        <strain evidence="2 3">AF45-14BH</strain>
    </source>
</reference>
<sequence>MVKTMGYTLNTFYKSKAWVNLICTIRLERVNSDGDVICEECGEPITRAYDCIGHHKIELTEINVNDAEISLNPDNIMLVHHKCHNRIHKKFYYGEDVRQVYLVYGSPLAGKTTWVNEVKTEGDLIIDMDSIWQALSGCERYTKPAVLNSCVFGVRDYLIECVKYRRGKWYNAYVIGGYPLISERERLCKELRAREIFIDTSKEECLRRLSECDDGRDIGRWTGFILDWWKRYAPRIG</sequence>
<keyword evidence="2" id="KW-0378">Hydrolase</keyword>